<evidence type="ECO:0000256" key="3">
    <source>
        <dbReference type="ARBA" id="ARBA00023235"/>
    </source>
</evidence>
<evidence type="ECO:0000313" key="6">
    <source>
        <dbReference type="EMBL" id="QBR84489.1"/>
    </source>
</evidence>
<dbReference type="InterPro" id="IPR050170">
    <property type="entry name" value="TruD_pseudoU_synthase"/>
</dbReference>
<dbReference type="InterPro" id="IPR001656">
    <property type="entry name" value="PsdUridine_synth_TruD"/>
</dbReference>
<dbReference type="SUPFAM" id="SSF55120">
    <property type="entry name" value="Pseudouridine synthase"/>
    <property type="match status" value="1"/>
</dbReference>
<dbReference type="InterPro" id="IPR043165">
    <property type="entry name" value="TruD_insert_sf"/>
</dbReference>
<dbReference type="GO" id="GO:0005829">
    <property type="term" value="C:cytosol"/>
    <property type="evidence" value="ECO:0007669"/>
    <property type="project" value="TreeGrafter"/>
</dbReference>
<dbReference type="EC" id="5.4.99.27" evidence="4"/>
<dbReference type="PANTHER" id="PTHR47811:SF1">
    <property type="entry name" value="TRNA PSEUDOURIDINE SYNTHASE D"/>
    <property type="match status" value="1"/>
</dbReference>
<dbReference type="HAMAP" id="MF_01082">
    <property type="entry name" value="TruD"/>
    <property type="match status" value="1"/>
</dbReference>
<dbReference type="InterPro" id="IPR011760">
    <property type="entry name" value="PsdUridine_synth_TruD_insert"/>
</dbReference>
<evidence type="ECO:0000256" key="2">
    <source>
        <dbReference type="ARBA" id="ARBA00022694"/>
    </source>
</evidence>
<dbReference type="EMBL" id="CP038254">
    <property type="protein sequence ID" value="QBR84489.1"/>
    <property type="molecule type" value="Genomic_DNA"/>
</dbReference>
<dbReference type="Pfam" id="PF01142">
    <property type="entry name" value="TruD"/>
    <property type="match status" value="2"/>
</dbReference>
<dbReference type="PANTHER" id="PTHR47811">
    <property type="entry name" value="TRNA PSEUDOURIDINE SYNTHASE D"/>
    <property type="match status" value="1"/>
</dbReference>
<dbReference type="Proteomes" id="UP000295517">
    <property type="component" value="Chromosome"/>
</dbReference>
<accession>A0AAX1EI69</accession>
<comment type="catalytic activity">
    <reaction evidence="4">
        <text>uridine(13) in tRNA = pseudouridine(13) in tRNA</text>
        <dbReference type="Rhea" id="RHEA:42540"/>
        <dbReference type="Rhea" id="RHEA-COMP:10105"/>
        <dbReference type="Rhea" id="RHEA-COMP:10106"/>
        <dbReference type="ChEBI" id="CHEBI:65314"/>
        <dbReference type="ChEBI" id="CHEBI:65315"/>
        <dbReference type="EC" id="5.4.99.27"/>
    </reaction>
</comment>
<dbReference type="AlphaFoldDB" id="A0AAX1EI69"/>
<protein>
    <recommendedName>
        <fullName evidence="4">tRNA pseudouridine synthase D</fullName>
        <ecNumber evidence="4">5.4.99.27</ecNumber>
    </recommendedName>
    <alternativeName>
        <fullName evidence="4">tRNA pseudouridine(13) synthase</fullName>
    </alternativeName>
    <alternativeName>
        <fullName evidence="4">tRNA pseudouridylate synthase D</fullName>
    </alternativeName>
    <alternativeName>
        <fullName evidence="4">tRNA-uridine isomerase D</fullName>
    </alternativeName>
</protein>
<dbReference type="RefSeq" id="WP_135060711.1">
    <property type="nucleotide sequence ID" value="NZ_CP038254.1"/>
</dbReference>
<reference evidence="6 7" key="1">
    <citation type="submission" date="2019-03" db="EMBL/GenBank/DDBJ databases">
        <title>Diverse conjugative elements silence natural transformation in Legionella species.</title>
        <authorList>
            <person name="Durieux I."/>
            <person name="Ginevra C."/>
            <person name="Attaiech L."/>
            <person name="Picq K."/>
            <person name="Juan P.A."/>
            <person name="Jarraud S."/>
            <person name="Charpentier X."/>
        </authorList>
    </citation>
    <scope>NUCLEOTIDE SEQUENCE [LARGE SCALE GENOMIC DNA]</scope>
    <source>
        <strain evidence="6 7">HL-0427-4011</strain>
    </source>
</reference>
<proteinExistence type="inferred from homology"/>
<name>A0AAX1EI69_9GAMM</name>
<evidence type="ECO:0000313" key="7">
    <source>
        <dbReference type="Proteomes" id="UP000295517"/>
    </source>
</evidence>
<organism evidence="6 7">
    <name type="scientific">Legionella israelensis</name>
    <dbReference type="NCBI Taxonomy" id="454"/>
    <lineage>
        <taxon>Bacteria</taxon>
        <taxon>Pseudomonadati</taxon>
        <taxon>Pseudomonadota</taxon>
        <taxon>Gammaproteobacteria</taxon>
        <taxon>Legionellales</taxon>
        <taxon>Legionellaceae</taxon>
        <taxon>Legionella</taxon>
    </lineage>
</organism>
<sequence>MFDYHDLSYAFANPASSAVIKTFPEDFRVDEILSFDLSGEGEHLFLRIEKIGLTTEELVKSLSRKIKKSLKFISYAGLKDKQAITSQWISVHCPGEYIEGVERLAGEGWRVLECQRHHKKLKKGAVAKNQFQLILRAIDKPEDVEQRLLHIQSTGVPNYFGYQRFGHGSQNLIKAKHMLLENVPVKNRFLKGLYYSSARGFLFNRILSQRVALKNWNKPISGDILQLRGTNSIFMADIIDETLYQRVKCHDLSPASILWGTGEEKIAKEALILQQNALADFKPWLLALEMEGLKKSYRAQVLPVSLMTWQWLKEKQLKLQFELPAGSYATVVLRELVRLEDKL</sequence>
<keyword evidence="3 4" id="KW-0413">Isomerase</keyword>
<dbReference type="InterPro" id="IPR020119">
    <property type="entry name" value="PsdUridine_synth_TruD_CS"/>
</dbReference>
<dbReference type="InterPro" id="IPR042214">
    <property type="entry name" value="TruD_catalytic"/>
</dbReference>
<dbReference type="GO" id="GO:0003723">
    <property type="term" value="F:RNA binding"/>
    <property type="evidence" value="ECO:0007669"/>
    <property type="project" value="InterPro"/>
</dbReference>
<dbReference type="Gene3D" id="3.30.2350.20">
    <property type="entry name" value="TruD, catalytic domain"/>
    <property type="match status" value="1"/>
</dbReference>
<dbReference type="PROSITE" id="PS01268">
    <property type="entry name" value="UPF0024"/>
    <property type="match status" value="1"/>
</dbReference>
<feature type="domain" description="TRUD" evidence="5">
    <location>
        <begin position="155"/>
        <end position="303"/>
    </location>
</feature>
<evidence type="ECO:0000259" key="5">
    <source>
        <dbReference type="PROSITE" id="PS50984"/>
    </source>
</evidence>
<feature type="active site" description="Nucleophile" evidence="4">
    <location>
        <position position="80"/>
    </location>
</feature>
<dbReference type="Gene3D" id="3.30.2340.10">
    <property type="entry name" value="TruD, insertion domain"/>
    <property type="match status" value="1"/>
</dbReference>
<dbReference type="PROSITE" id="PS50984">
    <property type="entry name" value="TRUD"/>
    <property type="match status" value="1"/>
</dbReference>
<dbReference type="GO" id="GO:0160150">
    <property type="term" value="F:tRNA pseudouridine(13) synthase activity"/>
    <property type="evidence" value="ECO:0007669"/>
    <property type="project" value="UniProtKB-EC"/>
</dbReference>
<gene>
    <name evidence="4" type="primary">truD</name>
    <name evidence="6" type="ORF">E3983_09020</name>
</gene>
<evidence type="ECO:0000256" key="4">
    <source>
        <dbReference type="HAMAP-Rule" id="MF_01082"/>
    </source>
</evidence>
<keyword evidence="2 4" id="KW-0819">tRNA processing</keyword>
<comment type="function">
    <text evidence="4">Responsible for synthesis of pseudouridine from uracil-13 in transfer RNAs.</text>
</comment>
<comment type="similarity">
    <text evidence="1 4">Belongs to the pseudouridine synthase TruD family.</text>
</comment>
<evidence type="ECO:0000256" key="1">
    <source>
        <dbReference type="ARBA" id="ARBA00007953"/>
    </source>
</evidence>
<dbReference type="GO" id="GO:0031119">
    <property type="term" value="P:tRNA pseudouridine synthesis"/>
    <property type="evidence" value="ECO:0007669"/>
    <property type="project" value="UniProtKB-UniRule"/>
</dbReference>
<dbReference type="InterPro" id="IPR020103">
    <property type="entry name" value="PsdUridine_synth_cat_dom_sf"/>
</dbReference>